<dbReference type="InterPro" id="IPR028995">
    <property type="entry name" value="Glyco_hydro_57/38_cen_sf"/>
</dbReference>
<evidence type="ECO:0000256" key="5">
    <source>
        <dbReference type="ARBA" id="ARBA00022723"/>
    </source>
</evidence>
<evidence type="ECO:0000256" key="8">
    <source>
        <dbReference type="ARBA" id="ARBA00022833"/>
    </source>
</evidence>
<evidence type="ECO:0000256" key="4">
    <source>
        <dbReference type="ARBA" id="ARBA00022525"/>
    </source>
</evidence>
<dbReference type="Pfam" id="PF09261">
    <property type="entry name" value="Alpha-mann_mid"/>
    <property type="match status" value="1"/>
</dbReference>
<dbReference type="Gene3D" id="3.20.110.10">
    <property type="entry name" value="Glycoside hydrolase 38, N terminal domain"/>
    <property type="match status" value="1"/>
</dbReference>
<evidence type="ECO:0000259" key="14">
    <source>
        <dbReference type="SMART" id="SM00872"/>
    </source>
</evidence>
<keyword evidence="4" id="KW-0964">Secreted</keyword>
<dbReference type="GO" id="GO:0005576">
    <property type="term" value="C:extracellular region"/>
    <property type="evidence" value="ECO:0007669"/>
    <property type="project" value="UniProtKB-SubCell"/>
</dbReference>
<dbReference type="GO" id="GO:0046872">
    <property type="term" value="F:metal ion binding"/>
    <property type="evidence" value="ECO:0007669"/>
    <property type="project" value="UniProtKB-KW"/>
</dbReference>
<dbReference type="GO" id="GO:0004559">
    <property type="term" value="F:alpha-mannosidase activity"/>
    <property type="evidence" value="ECO:0007669"/>
    <property type="project" value="UniProtKB-EC"/>
</dbReference>
<keyword evidence="7 12" id="KW-0378">Hydrolase</keyword>
<dbReference type="InterPro" id="IPR013780">
    <property type="entry name" value="Glyco_hydro_b"/>
</dbReference>
<comment type="cofactor">
    <cofactor evidence="12">
        <name>Zn(2+)</name>
        <dbReference type="ChEBI" id="CHEBI:29105"/>
    </cofactor>
    <text evidence="12">Binds 1 zinc ion per subunit.</text>
</comment>
<dbReference type="InterPro" id="IPR011013">
    <property type="entry name" value="Gal_mutarotase_sf_dom"/>
</dbReference>
<gene>
    <name evidence="16" type="primary">LOC104994294</name>
</gene>
<dbReference type="GO" id="GO:0006013">
    <property type="term" value="P:mannose metabolic process"/>
    <property type="evidence" value="ECO:0007669"/>
    <property type="project" value="InterPro"/>
</dbReference>
<evidence type="ECO:0000256" key="6">
    <source>
        <dbReference type="ARBA" id="ARBA00022729"/>
    </source>
</evidence>
<evidence type="ECO:0000313" key="16">
    <source>
        <dbReference type="RefSeq" id="XP_010846103.1"/>
    </source>
</evidence>
<dbReference type="Pfam" id="PF07748">
    <property type="entry name" value="Glyco_hydro_38C"/>
    <property type="match status" value="1"/>
</dbReference>
<keyword evidence="5 12" id="KW-0479">Metal-binding</keyword>
<feature type="compositionally biased region" description="Polar residues" evidence="13">
    <location>
        <begin position="1"/>
        <end position="12"/>
    </location>
</feature>
<dbReference type="InterPro" id="IPR037094">
    <property type="entry name" value="Glyco_hydro_38_cen_sf"/>
</dbReference>
<comment type="catalytic activity">
    <reaction evidence="1">
        <text>Hydrolysis of terminal, non-reducing alpha-D-mannose residues in alpha-D-mannosides.</text>
        <dbReference type="EC" id="3.2.1.24"/>
    </reaction>
</comment>
<evidence type="ECO:0000256" key="1">
    <source>
        <dbReference type="ARBA" id="ARBA00000365"/>
    </source>
</evidence>
<dbReference type="FunFam" id="2.70.98.30:FF:000005">
    <property type="entry name" value="Alpha-mannosidase"/>
    <property type="match status" value="1"/>
</dbReference>
<organism evidence="15 16">
    <name type="scientific">Bison bison bison</name>
    <name type="common">North American plains bison</name>
    <dbReference type="NCBI Taxonomy" id="43346"/>
    <lineage>
        <taxon>Eukaryota</taxon>
        <taxon>Metazoa</taxon>
        <taxon>Chordata</taxon>
        <taxon>Craniata</taxon>
        <taxon>Vertebrata</taxon>
        <taxon>Euteleostomi</taxon>
        <taxon>Mammalia</taxon>
        <taxon>Eutheria</taxon>
        <taxon>Laurasiatheria</taxon>
        <taxon>Artiodactyla</taxon>
        <taxon>Ruminantia</taxon>
        <taxon>Pecora</taxon>
        <taxon>Bovidae</taxon>
        <taxon>Bovinae</taxon>
        <taxon>Bison</taxon>
    </lineage>
</organism>
<evidence type="ECO:0000256" key="12">
    <source>
        <dbReference type="RuleBase" id="RU361199"/>
    </source>
</evidence>
<accession>A0A6P3HU86</accession>
<evidence type="ECO:0000256" key="7">
    <source>
        <dbReference type="ARBA" id="ARBA00022801"/>
    </source>
</evidence>
<evidence type="ECO:0000256" key="9">
    <source>
        <dbReference type="ARBA" id="ARBA00023157"/>
    </source>
</evidence>
<dbReference type="Gene3D" id="2.70.98.30">
    <property type="entry name" value="Golgi alpha-mannosidase II, domain 4"/>
    <property type="match status" value="1"/>
</dbReference>
<dbReference type="InterPro" id="IPR027291">
    <property type="entry name" value="Glyco_hydro_38_N_sf"/>
</dbReference>
<dbReference type="SUPFAM" id="SSF88713">
    <property type="entry name" value="Glycoside hydrolase/deacetylase"/>
    <property type="match status" value="1"/>
</dbReference>
<evidence type="ECO:0000256" key="10">
    <source>
        <dbReference type="ARBA" id="ARBA00023180"/>
    </source>
</evidence>
<dbReference type="Gene3D" id="2.60.40.1360">
    <property type="match status" value="1"/>
</dbReference>
<dbReference type="PANTHER" id="PTHR11607">
    <property type="entry name" value="ALPHA-MANNOSIDASE"/>
    <property type="match status" value="1"/>
</dbReference>
<keyword evidence="9" id="KW-1015">Disulfide bond</keyword>
<dbReference type="FunFam" id="2.60.40.1360:FF:000003">
    <property type="entry name" value="Alpha-mannosidase"/>
    <property type="match status" value="1"/>
</dbReference>
<keyword evidence="6" id="KW-0732">Signal</keyword>
<dbReference type="PANTHER" id="PTHR11607:SF28">
    <property type="entry name" value="EPIDIDYMIS-SPECIFIC ALPHA-MANNOSIDASE"/>
    <property type="match status" value="1"/>
</dbReference>
<dbReference type="KEGG" id="bbis:104994294"/>
<keyword evidence="8 12" id="KW-0862">Zinc</keyword>
<evidence type="ECO:0000256" key="13">
    <source>
        <dbReference type="SAM" id="MobiDB-lite"/>
    </source>
</evidence>
<reference evidence="16" key="1">
    <citation type="submission" date="2025-08" db="UniProtKB">
        <authorList>
            <consortium name="RefSeq"/>
        </authorList>
    </citation>
    <scope>IDENTIFICATION</scope>
    <source>
        <tissue evidence="16">Blood</tissue>
    </source>
</reference>
<dbReference type="Gene3D" id="1.20.1270.50">
    <property type="entry name" value="Glycoside hydrolase family 38, central domain"/>
    <property type="match status" value="1"/>
</dbReference>
<dbReference type="Pfam" id="PF17677">
    <property type="entry name" value="Glyco_hydro38C2"/>
    <property type="match status" value="1"/>
</dbReference>
<dbReference type="InterPro" id="IPR000602">
    <property type="entry name" value="Glyco_hydro_38_N"/>
</dbReference>
<sequence>MGKVNGQVSAVTQEGMLTKGQAPRERGSGGGELRPPIAKPEVFETARLSPSPQASRMGSVLTQLLLLWLLGTQPEATIRVFVVPLSHLDVGWLHTVQDSTQAYVTKVYTSVVEDLTRNKQHRFIIVDQEFFRLWWDGIASAKQKVQVRQLVDQGRLEFVLGGQVMHDEAVTHVDDQILQLTEGHRFLYETFGIRPQFSWQVDSFGASATTPTLFALAGFNGHIISRIDYDLKETMQQDQEMQFVWRGSRSLLAQQEIFTHVLDENGYCSPRAGLPSQQGVSSNIPLLLSKGFYWNEKAVFPDPPWDGMYPNQTVPVTLSNIQRYANTLSYNVRKRAPWFLTPHILWPWGCDRQFFNASVQFANMDYLMGYINKHVSQFGVLMVYATLSEYFQTLHSEHEPVQVRDHRDFLPYSSDMFHSWTGFYASRSGLKGLARRASALLYAGESMFTRFMLAPHRFLDRAWGLQQLQKLRWAVSEVQHHEAITGAHTPKVSDMFVGRLNNGMHGVQKLMSAIVQDRFPAHTGLEPGGYVAVIYNPLAWTVTTIVTLTVDFPKVSVTDESGHPVPAQVQNSKEMPSVYDLLVLTTIPGLSYRYYVIKPSRRAKGDTQVTEATMANTKQFGRRPRRHDSSVGRRLVHVENDCYTVSLDKDTNLMHSIWERQSNQTIQVTQQFMEYEVNGDEDQGPISDNYVFTSSETAKPAWETVGMEIVEGELVTEIRQYFYRTVNDRDPTYTVYSRLARGPPGADGELLCHRIEQEYRVGPLELNREAIWRTSTNLNTARVLYSDNNGYQMQRRAYKHHENNIARNYYPMTQSAFIQDRQSRLVLLSEQAHGVSSQGSGQMEVMLHRRLLIKQQWALSINVTLNDTSVVHSVLWLLLGPSTLTRDLGQRSGVALQHRPVVLIRELRETARIHPHPQHQEAVTLPPSIHLQILSIPGWTYNSNHTKHVKNLRKDNKGEAKAEFRRVLLRLHHLYEVDEDPVRSQPVTVNLQSVLQGLGSVVSVEERSLTGTWDVSTLHRWRWPTQEPGYLRGNSSHPSLHPGSFTITIHPKEIRTFFIYFKER</sequence>
<proteinExistence type="inferred from homology"/>
<dbReference type="Proteomes" id="UP000515208">
    <property type="component" value="Unplaced"/>
</dbReference>
<comment type="subcellular location">
    <subcellularLocation>
        <location evidence="2">Secreted</location>
    </subcellularLocation>
</comment>
<comment type="similarity">
    <text evidence="3 12">Belongs to the glycosyl hydrolase 38 family.</text>
</comment>
<dbReference type="SUPFAM" id="SSF74650">
    <property type="entry name" value="Galactose mutarotase-like"/>
    <property type="match status" value="1"/>
</dbReference>
<feature type="domain" description="Glycoside hydrolase family 38 central" evidence="14">
    <location>
        <begin position="418"/>
        <end position="500"/>
    </location>
</feature>
<feature type="region of interest" description="Disordered" evidence="13">
    <location>
        <begin position="1"/>
        <end position="36"/>
    </location>
</feature>
<dbReference type="InterPro" id="IPR011330">
    <property type="entry name" value="Glyco_hydro/deAcase_b/a-brl"/>
</dbReference>
<protein>
    <recommendedName>
        <fullName evidence="12">Alpha-mannosidase</fullName>
        <ecNumber evidence="12">3.2.1.-</ecNumber>
    </recommendedName>
</protein>
<dbReference type="OrthoDB" id="2016903at2759"/>
<dbReference type="RefSeq" id="XP_010846103.1">
    <property type="nucleotide sequence ID" value="XM_010847801.1"/>
</dbReference>
<evidence type="ECO:0000256" key="3">
    <source>
        <dbReference type="ARBA" id="ARBA00009792"/>
    </source>
</evidence>
<dbReference type="InterPro" id="IPR015341">
    <property type="entry name" value="Glyco_hydro_38_cen"/>
</dbReference>
<dbReference type="InterPro" id="IPR011682">
    <property type="entry name" value="Glyco_hydro_38_C"/>
</dbReference>
<dbReference type="AlphaFoldDB" id="A0A6P3HU86"/>
<dbReference type="GO" id="GO:0030246">
    <property type="term" value="F:carbohydrate binding"/>
    <property type="evidence" value="ECO:0007669"/>
    <property type="project" value="InterPro"/>
</dbReference>
<dbReference type="InterPro" id="IPR050843">
    <property type="entry name" value="Glycosyl_Hydrlase_38"/>
</dbReference>
<name>A0A6P3HU86_BISBB</name>
<dbReference type="SMART" id="SM00872">
    <property type="entry name" value="Alpha-mann_mid"/>
    <property type="match status" value="1"/>
</dbReference>
<dbReference type="GeneID" id="104994294"/>
<dbReference type="EC" id="3.2.1.-" evidence="12"/>
<dbReference type="FunFam" id="1.20.1270.50:FF:000005">
    <property type="entry name" value="Alpha-mannosidase"/>
    <property type="match status" value="1"/>
</dbReference>
<dbReference type="Pfam" id="PF01074">
    <property type="entry name" value="Glyco_hydro_38N"/>
    <property type="match status" value="1"/>
</dbReference>
<dbReference type="SUPFAM" id="SSF88688">
    <property type="entry name" value="Families 57/38 glycoside transferase middle domain"/>
    <property type="match status" value="1"/>
</dbReference>
<keyword evidence="15" id="KW-1185">Reference proteome</keyword>
<dbReference type="FunFam" id="2.60.40.1180:FF:000029">
    <property type="entry name" value="Alpha-mannosidase"/>
    <property type="match status" value="1"/>
</dbReference>
<dbReference type="GO" id="GO:0005764">
    <property type="term" value="C:lysosome"/>
    <property type="evidence" value="ECO:0007669"/>
    <property type="project" value="TreeGrafter"/>
</dbReference>
<evidence type="ECO:0000313" key="15">
    <source>
        <dbReference type="Proteomes" id="UP000515208"/>
    </source>
</evidence>
<keyword evidence="10" id="KW-0325">Glycoprotein</keyword>
<evidence type="ECO:0000256" key="2">
    <source>
        <dbReference type="ARBA" id="ARBA00004613"/>
    </source>
</evidence>
<dbReference type="Gene3D" id="2.60.40.1180">
    <property type="entry name" value="Golgi alpha-mannosidase II"/>
    <property type="match status" value="1"/>
</dbReference>
<keyword evidence="11 12" id="KW-0326">Glycosidase</keyword>
<dbReference type="FunFam" id="3.20.110.10:FF:000004">
    <property type="entry name" value="Alpha-mannosidase"/>
    <property type="match status" value="1"/>
</dbReference>
<evidence type="ECO:0000256" key="11">
    <source>
        <dbReference type="ARBA" id="ARBA00023295"/>
    </source>
</evidence>
<dbReference type="InterPro" id="IPR041147">
    <property type="entry name" value="GH38_C"/>
</dbReference>